<evidence type="ECO:0000313" key="1">
    <source>
        <dbReference type="EMBL" id="RVX14504.1"/>
    </source>
</evidence>
<sequence>MKESRSHKGTGDADIFMGVQLCKRGLDSYRLSAEEKEKPRKVKWKSVNEMTDLTRVLLSVCLLPLFKNSSLDLWSHQSGCPTIGEKWRGRSIPKGQKLVNRGQRELGFVVVDEEMRERHHLQWTRNLVESNRRKERCKDPKVRNAGECNSHVGGRMGKEEEKQVGEVLMVSLEESSLPAYATMMSTLVPKDKEACGSCFQKPYPSTDLALLVKASLCVTSQLSSSSFAKGFLLGQPRTVKLKSRLEKLQRDFLWGGGELQRRPHLVNWSIVCLDKKDVIIGKYEKKEGGWCSRASREGYVVGLWKAIQSWWKGFNNRVGFRVGNGRRVWEGALGCSFLEFFNSIDGNRLGKLVARIQGSQDR</sequence>
<reference evidence="1 2" key="1">
    <citation type="journal article" date="2018" name="PLoS Genet.">
        <title>Population sequencing reveals clonal diversity and ancestral inbreeding in the grapevine cultivar Chardonnay.</title>
        <authorList>
            <person name="Roach M.J."/>
            <person name="Johnson D.L."/>
            <person name="Bohlmann J."/>
            <person name="van Vuuren H.J."/>
            <person name="Jones S.J."/>
            <person name="Pretorius I.S."/>
            <person name="Schmidt S.A."/>
            <person name="Borneman A.R."/>
        </authorList>
    </citation>
    <scope>NUCLEOTIDE SEQUENCE [LARGE SCALE GENOMIC DNA]</scope>
    <source>
        <strain evidence="2">cv. Chardonnay</strain>
        <tissue evidence="1">Leaf</tissue>
    </source>
</reference>
<organism evidence="1 2">
    <name type="scientific">Vitis vinifera</name>
    <name type="common">Grape</name>
    <dbReference type="NCBI Taxonomy" id="29760"/>
    <lineage>
        <taxon>Eukaryota</taxon>
        <taxon>Viridiplantae</taxon>
        <taxon>Streptophyta</taxon>
        <taxon>Embryophyta</taxon>
        <taxon>Tracheophyta</taxon>
        <taxon>Spermatophyta</taxon>
        <taxon>Magnoliopsida</taxon>
        <taxon>eudicotyledons</taxon>
        <taxon>Gunneridae</taxon>
        <taxon>Pentapetalae</taxon>
        <taxon>rosids</taxon>
        <taxon>Vitales</taxon>
        <taxon>Vitaceae</taxon>
        <taxon>Viteae</taxon>
        <taxon>Vitis</taxon>
    </lineage>
</organism>
<evidence type="ECO:0000313" key="2">
    <source>
        <dbReference type="Proteomes" id="UP000288805"/>
    </source>
</evidence>
<dbReference type="EMBL" id="QGNW01000021">
    <property type="protein sequence ID" value="RVX14504.1"/>
    <property type="molecule type" value="Genomic_DNA"/>
</dbReference>
<dbReference type="AlphaFoldDB" id="A0A438JZW2"/>
<protein>
    <submittedName>
        <fullName evidence="1">Uncharacterized protein</fullName>
    </submittedName>
</protein>
<dbReference type="Proteomes" id="UP000288805">
    <property type="component" value="Unassembled WGS sequence"/>
</dbReference>
<name>A0A438JZW2_VITVI</name>
<comment type="caution">
    <text evidence="1">The sequence shown here is derived from an EMBL/GenBank/DDBJ whole genome shotgun (WGS) entry which is preliminary data.</text>
</comment>
<proteinExistence type="predicted"/>
<gene>
    <name evidence="1" type="ORF">CK203_017105</name>
</gene>
<accession>A0A438JZW2</accession>